<gene>
    <name evidence="2" type="ORF">ACFPQ4_02885</name>
</gene>
<dbReference type="EMBL" id="JBHSNC010000010">
    <property type="protein sequence ID" value="MFC5528396.1"/>
    <property type="molecule type" value="Genomic_DNA"/>
</dbReference>
<evidence type="ECO:0000256" key="1">
    <source>
        <dbReference type="SAM" id="MobiDB-lite"/>
    </source>
</evidence>
<evidence type="ECO:0000313" key="3">
    <source>
        <dbReference type="Proteomes" id="UP001596108"/>
    </source>
</evidence>
<dbReference type="Proteomes" id="UP001596108">
    <property type="component" value="Unassembled WGS sequence"/>
</dbReference>
<comment type="caution">
    <text evidence="2">The sequence shown here is derived from an EMBL/GenBank/DDBJ whole genome shotgun (WGS) entry which is preliminary data.</text>
</comment>
<reference evidence="3" key="1">
    <citation type="journal article" date="2019" name="Int. J. Syst. Evol. Microbiol.">
        <title>The Global Catalogue of Microorganisms (GCM) 10K type strain sequencing project: providing services to taxonomists for standard genome sequencing and annotation.</title>
        <authorList>
            <consortium name="The Broad Institute Genomics Platform"/>
            <consortium name="The Broad Institute Genome Sequencing Center for Infectious Disease"/>
            <person name="Wu L."/>
            <person name="Ma J."/>
        </authorList>
    </citation>
    <scope>NUCLEOTIDE SEQUENCE [LARGE SCALE GENOMIC DNA]</scope>
    <source>
        <strain evidence="3">CGMCC 1.18578</strain>
    </source>
</reference>
<protein>
    <submittedName>
        <fullName evidence="2">Uncharacterized protein</fullName>
    </submittedName>
</protein>
<proteinExistence type="predicted"/>
<evidence type="ECO:0000313" key="2">
    <source>
        <dbReference type="EMBL" id="MFC5528396.1"/>
    </source>
</evidence>
<feature type="region of interest" description="Disordered" evidence="1">
    <location>
        <begin position="1"/>
        <end position="21"/>
    </location>
</feature>
<sequence>MPRISRKSSFHEYSPPDPSSGRLIGVSDVDHAELLGIANSKYSDSHFSCFAYSVSKSRFRSYVDDFFADFIESVPVESGDSTVFSSEKALTFEQPVRCLVFNAFCSPLSAAQEFKFIKGTDFLTGIGIYSISSRFGFGDESKKLALEKVAQYSLQSHHNLSLTLITAIVQPDSSWELALGQIHVHRHSNKNCASIEFALFDPEVFVCSILAEKGLKDAQHVSFNSFIQLFGDMSYYKSV</sequence>
<keyword evidence="3" id="KW-1185">Reference proteome</keyword>
<dbReference type="RefSeq" id="WP_378110230.1">
    <property type="nucleotide sequence ID" value="NZ_JBHSNC010000010.1"/>
</dbReference>
<accession>A0ABW0QTT1</accession>
<name>A0ABW0QTT1_9BACL</name>
<organism evidence="2 3">
    <name type="scientific">Cohnella yongneupensis</name>
    <dbReference type="NCBI Taxonomy" id="425006"/>
    <lineage>
        <taxon>Bacteria</taxon>
        <taxon>Bacillati</taxon>
        <taxon>Bacillota</taxon>
        <taxon>Bacilli</taxon>
        <taxon>Bacillales</taxon>
        <taxon>Paenibacillaceae</taxon>
        <taxon>Cohnella</taxon>
    </lineage>
</organism>